<dbReference type="Proteomes" id="UP000596192">
    <property type="component" value="Plasmid unnamed2"/>
</dbReference>
<organism evidence="1 2">
    <name type="scientific">Azotobacter chroococcum</name>
    <dbReference type="NCBI Taxonomy" id="353"/>
    <lineage>
        <taxon>Bacteria</taxon>
        <taxon>Pseudomonadati</taxon>
        <taxon>Pseudomonadota</taxon>
        <taxon>Gammaproteobacteria</taxon>
        <taxon>Pseudomonadales</taxon>
        <taxon>Pseudomonadaceae</taxon>
        <taxon>Azotobacter</taxon>
    </lineage>
</organism>
<dbReference type="RefSeq" id="WP_198868257.1">
    <property type="nucleotide sequence ID" value="NZ_CP066312.1"/>
</dbReference>
<dbReference type="GO" id="GO:0016740">
    <property type="term" value="F:transferase activity"/>
    <property type="evidence" value="ECO:0007669"/>
    <property type="project" value="UniProtKB-KW"/>
</dbReference>
<accession>A0AAP9YK32</accession>
<evidence type="ECO:0000313" key="2">
    <source>
        <dbReference type="Proteomes" id="UP000596192"/>
    </source>
</evidence>
<geneLocation type="plasmid" evidence="1 2">
    <name>unnamed2</name>
</geneLocation>
<keyword evidence="1" id="KW-0614">Plasmid</keyword>
<gene>
    <name evidence="1" type="ORF">GKQ51_23505</name>
</gene>
<dbReference type="Pfam" id="PF08843">
    <property type="entry name" value="AbiEii"/>
    <property type="match status" value="1"/>
</dbReference>
<sequence length="237" mass="26640">MNIQHELIQMISRVARALGPELCEKMAFVGGVTTGLLLTDEFVREQVRSTDDVDLIVHVIGTVGFAALQEQLQEKGFRIDIPDPDEDLPICAMKLDGMRVDFMPDDEAVLSFTNRWYREALETAMPHVLPDGQPIRLVSPAYFLATKLEAWKGRGQNDALGSRDIEDVLTLVDGREELIEEAKAAPAALWDSIAEELTVLLDDRYFQMAVESQAQGDGPRRDRLYIRLEQLAKTRPC</sequence>
<reference evidence="1 2" key="1">
    <citation type="submission" date="2020-12" db="EMBL/GenBank/DDBJ databases">
        <title>Genomic Analysis and Response surface optimization of nitrogen-fixing conditions for A. chroococcum strain HR1, Isolation from rhizosphere soil.</title>
        <authorList>
            <person name="Li J."/>
            <person name="Yang H."/>
            <person name="Liu H."/>
            <person name="Wang C."/>
            <person name="Tian Y."/>
            <person name="Lu X.Y."/>
        </authorList>
    </citation>
    <scope>NUCLEOTIDE SEQUENCE [LARGE SCALE GENOMIC DNA]</scope>
    <source>
        <strain evidence="1 2">HR1</strain>
        <plasmid evidence="1 2">unnamed2</plasmid>
    </source>
</reference>
<evidence type="ECO:0000313" key="1">
    <source>
        <dbReference type="EMBL" id="QQE91327.1"/>
    </source>
</evidence>
<dbReference type="AlphaFoldDB" id="A0AAP9YK32"/>
<dbReference type="InterPro" id="IPR014942">
    <property type="entry name" value="AbiEii"/>
</dbReference>
<dbReference type="EMBL" id="CP066312">
    <property type="protein sequence ID" value="QQE91327.1"/>
    <property type="molecule type" value="Genomic_DNA"/>
</dbReference>
<keyword evidence="1" id="KW-0808">Transferase</keyword>
<protein>
    <submittedName>
        <fullName evidence="1">Nucleotidyl transferase AbiEii/AbiGii toxin family protein</fullName>
    </submittedName>
</protein>
<proteinExistence type="predicted"/>
<name>A0AAP9YK32_9GAMM</name>